<gene>
    <name evidence="4" type="ORF">G7K_2410-t1</name>
</gene>
<dbReference type="AlphaFoldDB" id="A0A0E9NFP2"/>
<dbReference type="InterPro" id="IPR040009">
    <property type="entry name" value="Mtf2/C5D6.12-like"/>
</dbReference>
<comment type="caution">
    <text evidence="4">The sequence shown here is derived from an EMBL/GenBank/DDBJ whole genome shotgun (WGS) entry which is preliminary data.</text>
</comment>
<feature type="compositionally biased region" description="Basic and acidic residues" evidence="2">
    <location>
        <begin position="79"/>
        <end position="90"/>
    </location>
</feature>
<feature type="coiled-coil region" evidence="1">
    <location>
        <begin position="417"/>
        <end position="463"/>
    </location>
</feature>
<dbReference type="STRING" id="698492.A0A0E9NFP2"/>
<name>A0A0E9NFP2_SAICN</name>
<sequence length="533" mass="59120">MKRSVPSRTSWRSCMARVVSTPPTARISLPQHPHLLRHNSTASAKPEDDSPDAFSSESETRDSTSDLVSTTLDQSAVEAEFKDTTKESKSDNPWAFLYEDTMAKPQNRASDTTSFLKRSAVQPRTTNRLMKKAGDEARTITRREMDMFSKIFDTILAGKPANTPASRSGGGLGGLFGHSSSGLGERKDVLSFGPGGGRSTDSQAVEQLNAYPPSLRAFAAKATGLPSWVGKEAKKTLTEAERQAEEARAAELDELRTQMRACTTNLELSEFIDTKIFGKLEAAESHERAALLSPNYPHLILEAIRLLRRQFGSYPLASATFDRVKRLGPESYVIGLTTKVYNAHLITRWLGWHDLHDIHELIREMRTNAVEPDTETADIVREIILSIEAGRRKKTVVLSEEDLYFITELDKSRFGMLKEIARRFEEAASAMNKAEGARVQNQLVEMEEKYEAEAAALAAVKAEESSGKATATETVYQPPAPEVERPKSNPADDMDFFKNLIHEDTEQAFKADEPGRTSFSSRRLSEEASGAQR</sequence>
<dbReference type="PANTHER" id="PTHR39468">
    <property type="entry name" value="CHROMOSOME 7, WHOLE GENOME SHOTGUN SEQUENCE"/>
    <property type="match status" value="1"/>
</dbReference>
<dbReference type="InterPro" id="IPR043837">
    <property type="entry name" value="Mtf2-like_C"/>
</dbReference>
<dbReference type="PANTHER" id="PTHR39468:SF1">
    <property type="entry name" value="MTF2-LIKE C-TERMINAL DOMAIN-CONTAINING PROTEIN"/>
    <property type="match status" value="1"/>
</dbReference>
<feature type="region of interest" description="Disordered" evidence="2">
    <location>
        <begin position="464"/>
        <end position="533"/>
    </location>
</feature>
<keyword evidence="1" id="KW-0175">Coiled coil</keyword>
<organism evidence="4 5">
    <name type="scientific">Saitoella complicata (strain BCRC 22490 / CBS 7301 / JCM 7358 / NBRC 10748 / NRRL Y-17804)</name>
    <dbReference type="NCBI Taxonomy" id="698492"/>
    <lineage>
        <taxon>Eukaryota</taxon>
        <taxon>Fungi</taxon>
        <taxon>Dikarya</taxon>
        <taxon>Ascomycota</taxon>
        <taxon>Taphrinomycotina</taxon>
        <taxon>Taphrinomycotina incertae sedis</taxon>
        <taxon>Saitoella</taxon>
    </lineage>
</organism>
<reference evidence="4 5" key="3">
    <citation type="journal article" date="2015" name="Genome Announc.">
        <title>Draft Genome Sequence of the Archiascomycetous Yeast Saitoella complicata.</title>
        <authorList>
            <person name="Yamauchi K."/>
            <person name="Kondo S."/>
            <person name="Hamamoto M."/>
            <person name="Takahashi Y."/>
            <person name="Ogura Y."/>
            <person name="Hayashi T."/>
            <person name="Nishida H."/>
        </authorList>
    </citation>
    <scope>NUCLEOTIDE SEQUENCE [LARGE SCALE GENOMIC DNA]</scope>
    <source>
        <strain evidence="4 5">NRRL Y-17804</strain>
    </source>
</reference>
<proteinExistence type="predicted"/>
<reference evidence="4 5" key="1">
    <citation type="journal article" date="2011" name="J. Gen. Appl. Microbiol.">
        <title>Draft genome sequencing of the enigmatic yeast Saitoella complicata.</title>
        <authorList>
            <person name="Nishida H."/>
            <person name="Hamamoto M."/>
            <person name="Sugiyama J."/>
        </authorList>
    </citation>
    <scope>NUCLEOTIDE SEQUENCE [LARGE SCALE GENOMIC DNA]</scope>
    <source>
        <strain evidence="4 5">NRRL Y-17804</strain>
    </source>
</reference>
<evidence type="ECO:0000313" key="5">
    <source>
        <dbReference type="Proteomes" id="UP000033140"/>
    </source>
</evidence>
<feature type="region of interest" description="Disordered" evidence="2">
    <location>
        <begin position="1"/>
        <end position="126"/>
    </location>
</feature>
<feature type="compositionally biased region" description="Polar residues" evidence="2">
    <location>
        <begin position="1"/>
        <end position="12"/>
    </location>
</feature>
<keyword evidence="5" id="KW-1185">Reference proteome</keyword>
<feature type="compositionally biased region" description="Polar residues" evidence="2">
    <location>
        <begin position="107"/>
        <end position="126"/>
    </location>
</feature>
<feature type="domain" description="Mtf2-like C-terminal" evidence="3">
    <location>
        <begin position="249"/>
        <end position="403"/>
    </location>
</feature>
<evidence type="ECO:0000313" key="4">
    <source>
        <dbReference type="EMBL" id="GAO48230.1"/>
    </source>
</evidence>
<protein>
    <recommendedName>
        <fullName evidence="3">Mtf2-like C-terminal domain-containing protein</fullName>
    </recommendedName>
</protein>
<dbReference type="EMBL" id="BACD03000013">
    <property type="protein sequence ID" value="GAO48230.1"/>
    <property type="molecule type" value="Genomic_DNA"/>
</dbReference>
<dbReference type="GO" id="GO:0005739">
    <property type="term" value="C:mitochondrion"/>
    <property type="evidence" value="ECO:0007669"/>
    <property type="project" value="InterPro"/>
</dbReference>
<feature type="compositionally biased region" description="Basic and acidic residues" evidence="2">
    <location>
        <begin position="500"/>
        <end position="515"/>
    </location>
</feature>
<dbReference type="Pfam" id="PF19189">
    <property type="entry name" value="Mtf2"/>
    <property type="match status" value="1"/>
</dbReference>
<evidence type="ECO:0000256" key="2">
    <source>
        <dbReference type="SAM" id="MobiDB-lite"/>
    </source>
</evidence>
<reference evidence="4 5" key="2">
    <citation type="journal article" date="2014" name="J. Gen. Appl. Microbiol.">
        <title>The early diverging ascomycetous budding yeast Saitoella complicata has three histone deacetylases belonging to the Clr6, Hos2, and Rpd3 lineages.</title>
        <authorList>
            <person name="Nishida H."/>
            <person name="Matsumoto T."/>
            <person name="Kondo S."/>
            <person name="Hamamoto M."/>
            <person name="Yoshikawa H."/>
        </authorList>
    </citation>
    <scope>NUCLEOTIDE SEQUENCE [LARGE SCALE GENOMIC DNA]</scope>
    <source>
        <strain evidence="4 5">NRRL Y-17804</strain>
    </source>
</reference>
<dbReference type="Proteomes" id="UP000033140">
    <property type="component" value="Unassembled WGS sequence"/>
</dbReference>
<evidence type="ECO:0000256" key="1">
    <source>
        <dbReference type="SAM" id="Coils"/>
    </source>
</evidence>
<accession>A0A0E9NFP2</accession>
<evidence type="ECO:0000259" key="3">
    <source>
        <dbReference type="Pfam" id="PF19189"/>
    </source>
</evidence>